<gene>
    <name evidence="3" type="ORF">D8Y22_13615</name>
</gene>
<sequence length="273" mass="28411">MYEDVLIATDGSEVASDAASVGVSFAQTLEVTVHVLAVVESSSAGSAQRDKRESDAETVEAKAANAGCDVRLDVRTGRPADEILSYTDEHDIDAIVVGTHGRTGLRQALLGSVALAVIRDASVPVLTVGADAVWTDSIDDVLLATDGMSGAAAATEQALSIAAACDATVHTLYAIDVDPDVPELQEGFEEHGRSVTTGVADRATERGLDATTTLVHGPPHEVIGEYAAEEDVDLLVMGTESKSNLERLVVGSVSQRVVPDAPVPVLTARTIER</sequence>
<dbReference type="SUPFAM" id="SSF52402">
    <property type="entry name" value="Adenine nucleotide alpha hydrolases-like"/>
    <property type="match status" value="2"/>
</dbReference>
<accession>A0A4S3TJS2</accession>
<dbReference type="InterPro" id="IPR006016">
    <property type="entry name" value="UspA"/>
</dbReference>
<keyword evidence="4" id="KW-1185">Reference proteome</keyword>
<organism evidence="3 4">
    <name type="scientific">Salinadaptatus halalkaliphilus</name>
    <dbReference type="NCBI Taxonomy" id="2419781"/>
    <lineage>
        <taxon>Archaea</taxon>
        <taxon>Methanobacteriati</taxon>
        <taxon>Methanobacteriota</taxon>
        <taxon>Stenosarchaea group</taxon>
        <taxon>Halobacteria</taxon>
        <taxon>Halobacteriales</taxon>
        <taxon>Natrialbaceae</taxon>
        <taxon>Salinadaptatus</taxon>
    </lineage>
</organism>
<dbReference type="RefSeq" id="WP_141465230.1">
    <property type="nucleotide sequence ID" value="NZ_RBZW01000034.1"/>
</dbReference>
<comment type="similarity">
    <text evidence="1">Belongs to the universal stress protein A family.</text>
</comment>
<protein>
    <submittedName>
        <fullName evidence="3">Universal stress protein</fullName>
    </submittedName>
</protein>
<dbReference type="InterPro" id="IPR006015">
    <property type="entry name" value="Universal_stress_UspA"/>
</dbReference>
<feature type="domain" description="UspA" evidence="2">
    <location>
        <begin position="140"/>
        <end position="268"/>
    </location>
</feature>
<reference evidence="3 4" key="1">
    <citation type="submission" date="2018-10" db="EMBL/GenBank/DDBJ databases">
        <title>Natronolimnobius sp. XQ-INN 246 isolated from Inner Mongolia Autonomous Region of China.</title>
        <authorList>
            <person name="Xue Q."/>
        </authorList>
    </citation>
    <scope>NUCLEOTIDE SEQUENCE [LARGE SCALE GENOMIC DNA]</scope>
    <source>
        <strain evidence="3 4">XQ-INN 246</strain>
    </source>
</reference>
<comment type="caution">
    <text evidence="3">The sequence shown here is derived from an EMBL/GenBank/DDBJ whole genome shotgun (WGS) entry which is preliminary data.</text>
</comment>
<evidence type="ECO:0000313" key="3">
    <source>
        <dbReference type="EMBL" id="THE64312.1"/>
    </source>
</evidence>
<dbReference type="AlphaFoldDB" id="A0A4S3TJS2"/>
<dbReference type="OrthoDB" id="105697at2157"/>
<evidence type="ECO:0000313" key="4">
    <source>
        <dbReference type="Proteomes" id="UP000318864"/>
    </source>
</evidence>
<dbReference type="PANTHER" id="PTHR46268">
    <property type="entry name" value="STRESS RESPONSE PROTEIN NHAX"/>
    <property type="match status" value="1"/>
</dbReference>
<dbReference type="EMBL" id="RBZW01000034">
    <property type="protein sequence ID" value="THE64312.1"/>
    <property type="molecule type" value="Genomic_DNA"/>
</dbReference>
<dbReference type="PANTHER" id="PTHR46268:SF6">
    <property type="entry name" value="UNIVERSAL STRESS PROTEIN UP12"/>
    <property type="match status" value="1"/>
</dbReference>
<dbReference type="InterPro" id="IPR014729">
    <property type="entry name" value="Rossmann-like_a/b/a_fold"/>
</dbReference>
<dbReference type="CDD" id="cd00293">
    <property type="entry name" value="USP-like"/>
    <property type="match status" value="2"/>
</dbReference>
<dbReference type="Gene3D" id="3.40.50.620">
    <property type="entry name" value="HUPs"/>
    <property type="match status" value="2"/>
</dbReference>
<dbReference type="Pfam" id="PF00582">
    <property type="entry name" value="Usp"/>
    <property type="match status" value="2"/>
</dbReference>
<dbReference type="Proteomes" id="UP000318864">
    <property type="component" value="Unassembled WGS sequence"/>
</dbReference>
<dbReference type="PRINTS" id="PR01438">
    <property type="entry name" value="UNVRSLSTRESS"/>
</dbReference>
<evidence type="ECO:0000259" key="2">
    <source>
        <dbReference type="Pfam" id="PF00582"/>
    </source>
</evidence>
<feature type="domain" description="UspA" evidence="2">
    <location>
        <begin position="1"/>
        <end position="128"/>
    </location>
</feature>
<evidence type="ECO:0000256" key="1">
    <source>
        <dbReference type="ARBA" id="ARBA00008791"/>
    </source>
</evidence>
<proteinExistence type="inferred from homology"/>
<name>A0A4S3TJS2_9EURY</name>